<organism evidence="13 14">
    <name type="scientific">Drosophila suzukii</name>
    <name type="common">Spotted-wing drosophila fruit fly</name>
    <dbReference type="NCBI Taxonomy" id="28584"/>
    <lineage>
        <taxon>Eukaryota</taxon>
        <taxon>Metazoa</taxon>
        <taxon>Ecdysozoa</taxon>
        <taxon>Arthropoda</taxon>
        <taxon>Hexapoda</taxon>
        <taxon>Insecta</taxon>
        <taxon>Pterygota</taxon>
        <taxon>Neoptera</taxon>
        <taxon>Endopterygota</taxon>
        <taxon>Diptera</taxon>
        <taxon>Brachycera</taxon>
        <taxon>Muscomorpha</taxon>
        <taxon>Ephydroidea</taxon>
        <taxon>Drosophilidae</taxon>
        <taxon>Drosophila</taxon>
        <taxon>Sophophora</taxon>
    </lineage>
</organism>
<keyword evidence="6" id="KW-0808">Transferase</keyword>
<keyword evidence="9" id="KW-0735">Signal-anchor</keyword>
<keyword evidence="7" id="KW-0812">Transmembrane</keyword>
<keyword evidence="11" id="KW-0472">Membrane</keyword>
<dbReference type="PANTHER" id="PTHR23033">
    <property type="entry name" value="BETA1,3-GALACTOSYLTRANSFERASE"/>
    <property type="match status" value="1"/>
</dbReference>
<evidence type="ECO:0000256" key="5">
    <source>
        <dbReference type="ARBA" id="ARBA00022676"/>
    </source>
</evidence>
<keyword evidence="5" id="KW-0328">Glycosyltransferase</keyword>
<gene>
    <name evidence="14" type="primary">LOC108008437</name>
</gene>
<reference evidence="14" key="1">
    <citation type="submission" date="2025-08" db="UniProtKB">
        <authorList>
            <consortium name="RefSeq"/>
        </authorList>
    </citation>
    <scope>IDENTIFICATION</scope>
</reference>
<evidence type="ECO:0000313" key="13">
    <source>
        <dbReference type="Proteomes" id="UP001652628"/>
    </source>
</evidence>
<dbReference type="RefSeq" id="XP_016927814.3">
    <property type="nucleotide sequence ID" value="XM_017072325.4"/>
</dbReference>
<dbReference type="Pfam" id="PF02434">
    <property type="entry name" value="Fringe"/>
    <property type="match status" value="1"/>
</dbReference>
<dbReference type="GeneID" id="108008437"/>
<evidence type="ECO:0000256" key="4">
    <source>
        <dbReference type="ARBA" id="ARBA00012557"/>
    </source>
</evidence>
<dbReference type="Proteomes" id="UP001652628">
    <property type="component" value="Chromosome 2L"/>
</dbReference>
<comment type="similarity">
    <text evidence="3">Belongs to the glycosyltransferase 31 family. Beta3-Gal-T subfamily.</text>
</comment>
<dbReference type="AlphaFoldDB" id="A0AB39Z3A1"/>
<dbReference type="GO" id="GO:0016263">
    <property type="term" value="F:glycoprotein-N-acetylgalactosamine 3-beta-galactosyltransferase activity"/>
    <property type="evidence" value="ECO:0007669"/>
    <property type="project" value="UniProtKB-EC"/>
</dbReference>
<keyword evidence="8" id="KW-0547">Nucleotide-binding</keyword>
<dbReference type="GO" id="GO:0016020">
    <property type="term" value="C:membrane"/>
    <property type="evidence" value="ECO:0007669"/>
    <property type="project" value="UniProtKB-SubCell"/>
</dbReference>
<evidence type="ECO:0000256" key="3">
    <source>
        <dbReference type="ARBA" id="ARBA00006462"/>
    </source>
</evidence>
<dbReference type="GO" id="GO:0000166">
    <property type="term" value="F:nucleotide binding"/>
    <property type="evidence" value="ECO:0007669"/>
    <property type="project" value="UniProtKB-KW"/>
</dbReference>
<evidence type="ECO:0000256" key="2">
    <source>
        <dbReference type="ARBA" id="ARBA00004922"/>
    </source>
</evidence>
<sequence>MNLVGFFRLLILSTLFWLFVLELLIFYNSTTFADLIEFIQKPYRENVESYDVGLRSQHWDDDRIARILREQVRVHCLVYMDCTDYKFGAQKAMHVKNSWGRRCNRLTFISQKEITLLEAYHQIYVEFHKELDWLLVVYLDSYVIMENLRYLLAHYSPSEEVYFSAQHAVYIYAHVGEVSSTDYIFSREALERLATRNCLQNEIFFRECLKRMKKALSEGLQSFNVPHEVIPYSLRNKFWLWPCAFRAVYDNQSWENCFGGAILHPYCRATQMYILEFVYYHLRPYGHLNPLPELRSPRFPMIIKYRPLNDRLARYMYRSVRIICLVISWPKKYMSAVKAISETWGRHCNRVVYYGGSTRTTLSGVKIVGLNVSDTRSNLWGKTKAAFHHAYKNYAHEADWFYKADDDTYAVMENMRKLLQPYSPASPIYFGSPFKLANTLYMSGGAGYVLSKKAVKLLILGAAEKCLPGDQGTEDYTMGKCLRILNVDAGDSRDLMGRHRFFSLSLEHFLIPNHDDDNFWLKEYLYQVTGTGMECCSTYSISIHNVSPYKMHFLETILYKSRPYGLLAGHPPPRRLRKKPLWIQQYRL</sequence>
<dbReference type="Gene3D" id="3.90.550.50">
    <property type="match status" value="2"/>
</dbReference>
<comment type="pathway">
    <text evidence="2">Protein modification; protein glycosylation.</text>
</comment>
<proteinExistence type="inferred from homology"/>
<dbReference type="PANTHER" id="PTHR23033:SF14">
    <property type="entry name" value="GLYCOPROTEIN-N-ACETYLGALACTOSAMINE 3-BETA-GALACTOSYLTRANSFERASE 1-RELATED"/>
    <property type="match status" value="1"/>
</dbReference>
<evidence type="ECO:0000256" key="10">
    <source>
        <dbReference type="ARBA" id="ARBA00022989"/>
    </source>
</evidence>
<evidence type="ECO:0000259" key="12">
    <source>
        <dbReference type="Pfam" id="PF02434"/>
    </source>
</evidence>
<keyword evidence="13" id="KW-1185">Reference proteome</keyword>
<feature type="domain" description="Fringe-like glycosyltransferase" evidence="12">
    <location>
        <begin position="335"/>
        <end position="491"/>
    </location>
</feature>
<protein>
    <recommendedName>
        <fullName evidence="4">N-acetylgalactosaminide beta-1,3-galactosyltransferase</fullName>
        <ecNumber evidence="4">2.4.1.122</ecNumber>
    </recommendedName>
</protein>
<comment type="subcellular location">
    <subcellularLocation>
        <location evidence="1">Membrane</location>
        <topology evidence="1">Single-pass type II membrane protein</topology>
    </subcellularLocation>
</comment>
<evidence type="ECO:0000256" key="1">
    <source>
        <dbReference type="ARBA" id="ARBA00004606"/>
    </source>
</evidence>
<keyword evidence="10" id="KW-1133">Transmembrane helix</keyword>
<accession>A0AB39Z3A1</accession>
<dbReference type="EC" id="2.4.1.122" evidence="4"/>
<evidence type="ECO:0000256" key="9">
    <source>
        <dbReference type="ARBA" id="ARBA00022968"/>
    </source>
</evidence>
<name>A0AB39Z3A1_DROSZ</name>
<dbReference type="InterPro" id="IPR026050">
    <property type="entry name" value="C1GALT1/C1GALT1_chp1"/>
</dbReference>
<evidence type="ECO:0000313" key="14">
    <source>
        <dbReference type="RefSeq" id="XP_016927814.3"/>
    </source>
</evidence>
<evidence type="ECO:0000256" key="6">
    <source>
        <dbReference type="ARBA" id="ARBA00022679"/>
    </source>
</evidence>
<dbReference type="InterPro" id="IPR003378">
    <property type="entry name" value="Fringe-like_glycosylTrfase"/>
</dbReference>
<evidence type="ECO:0000256" key="11">
    <source>
        <dbReference type="ARBA" id="ARBA00023136"/>
    </source>
</evidence>
<evidence type="ECO:0000256" key="8">
    <source>
        <dbReference type="ARBA" id="ARBA00022741"/>
    </source>
</evidence>
<evidence type="ECO:0000256" key="7">
    <source>
        <dbReference type="ARBA" id="ARBA00022692"/>
    </source>
</evidence>